<protein>
    <submittedName>
        <fullName evidence="18">Acyl transferase domain-containing protein</fullName>
    </submittedName>
</protein>
<comment type="catalytic activity">
    <reaction evidence="11">
        <text>holo-[ACP] + malonyl-CoA = malonyl-[ACP] + CoA</text>
        <dbReference type="Rhea" id="RHEA:41792"/>
        <dbReference type="Rhea" id="RHEA-COMP:9623"/>
        <dbReference type="Rhea" id="RHEA-COMP:9685"/>
        <dbReference type="ChEBI" id="CHEBI:57287"/>
        <dbReference type="ChEBI" id="CHEBI:57384"/>
        <dbReference type="ChEBI" id="CHEBI:64479"/>
        <dbReference type="ChEBI" id="CHEBI:78449"/>
        <dbReference type="EC" id="2.3.1.39"/>
    </reaction>
</comment>
<sequence length="2049" mass="224206">MFLPLQICHKTSRVSVPIPISAYGEASVLRDQYLETLGEVETLESSSSQLTVIELVAQFLEFCLGVGRSAEPVARSLLDYFEFECIGSQNVHTLVCGLQLNETAKLALLRTFYAAKEAIPRLIQRPTTSAVLKAAADGSVGLFAVLGGQGITNKYFKELKQLNDTYDGFLYNLFNASTKLLSKLSKAPAGDDEMLPHRPTISILEWLHHPDTAPADMTTPSVSFPLIGLIQLSRVAVICRTLGLTPGQLIANFRGISGHSHSIITAAAIASSDSWESFHSNALGALQVLYYIGLRTQEVFSTETVNPKAIYDSLAHDEGHPSPMLSICGLGHNQLQDIVAELNSYLPSHARVQMAFANGRDDFVFAGPPSTLYALNKKLRPLRAVSGDDEVRTPFSKRKKQFSCQFLSICAPLHSSHLDAVVEKISSDLEGVVMHPANLFIPVYDTSDGLDVRWRSQEAQNLIPALVRMVCSQRVEWEKSTAFPGCTHIIDFGPAGSSGIGGLTARNKQGRGVRILSAGSLTSNDPEIGCLMEIFDCGSLITYNPNWAASYQPKLVKNSVQETFVNTRLSRLLGLPPIIIGGMTPTTMHVDFVSSAMRAGFHIEFAGGGYHDEAIMDAALRKLADECPPGRGITVNLLPLNPRSLAWQIRTIRRLRLESINIDGVSIGAGVPETEIVAEFIGLGIRHVSFKPNSEEAIEAVLNIAKANPGFPVILQWTGSRGDGGHSCEDFHDPILRTYSRIRALANVILVAGSGFGDPSGIDTLPYLDGSWSETFGHAPMPFDGILYGSSMMVAREAHTSRKAKTAIAAARGVQNHQWEGTMSSRSGAGSILRVTSEMGQPIHVVATRGAQFWAELDRDIFSKPRGQRLVVLVSKKNYIIDRLNRDFQKVWFGLSEGRPVDLGDMTYLEVTSRLLQLLYRPSKGGCHRWVDLSYLALVSDFCRRLVSRFLHVGSGSQRVSDLNEYHTLANRPHEYLSKLSELCPGAGRRLLSVEDVEHFLSLCLQAGQKPVPFIPVLDDNFETYCKKDSFWQFEDSEALVDGDVERTLIPQGPVAAAFSTSETINRPICEMLCGINFGMIDGILKADYGSNADAIPVIESFGGAAELPPVQIPPGVVSTRDPKGITYHILPYPDIEPPTTDVWCRFLAGTERSWRYALLNTESVVSGNHRFLPNAMRHLLKPVSGFKFKLSLPNSSERTKISILDKQNELVAEIGLESPSSRIILVGIINRKTVTGRPACLNLRFQYHPETGYAPIRECQEGKSDSIRAFFWRTWIGHGAMPAANGESSPEEIAAITFTGDDTTITRGMIQEFVAISGGIAAPVSKSGIWTVPLDFAIILGWKAIVQPMCSGIVDGDLSRLVHLSNRFKSLGSVLREGDTVASQSSIVSIRNQPKGKIVSIRCIITRKESPMIEVLSRFLIRGKFQDHHRTFETCALPTTQVHLRNATDAAVLSSRSFITLDQSVNLTLFDGLKVNFHLETLTHFKDENTVSSIHTFGALHAVTKDGEQTIGAVDSLSAGSQSSPIQSYLQRKGRILGASVALENPMQLNSEPVILPFTPIPEAYARMSGEFNPIHVSESFAAYCGLSGTIVPAMWISATVHAALNRWYGGKGRTHAYQVSFVGTVSPGNSIAVKLRHVAMLSGRKVIELEAVLAGTDDVVLTAEAEIEEPRTAYVFTGQGSQEVSMGMDLFESSPSAREVWDKADQYFESNFGFLLSAIVRENPKELTVYFHGRRGRILRQKYIDMALKSPDGTAHKLFAGISKTTKSYTFRHPDGLIFASEFAQPALAVSSKARFADLAAHELVPTPLDSDNGNGPLFAGHSLGEYAALSTMGDAMSTEELAAITWYRGLLMQPSMHHDAERQLPYAMVAVNPSKVRSEGGFTEDDLHAVVQSVSSRTSEFLEIVSYDVVNVQFVCSGTKRALALFIDVLEAAASWDVEAAVETCASKLVAYEGQNSGPLELRQTQFAKPLKGGDALFHSSLLRRDVDAYREFLTDTLSKQSVKPEKLIGHWVPNVTGRVFGISKEDVEQVYQLTGSKVLLPLLES</sequence>
<dbReference type="GO" id="GO:0004318">
    <property type="term" value="F:enoyl-[acyl-carrier-protein] reductase (NADH) activity"/>
    <property type="evidence" value="ECO:0007669"/>
    <property type="project" value="UniProtKB-UniRule"/>
</dbReference>
<dbReference type="SMART" id="SM00827">
    <property type="entry name" value="PKS_AT"/>
    <property type="match status" value="1"/>
</dbReference>
<evidence type="ECO:0000256" key="3">
    <source>
        <dbReference type="ARBA" id="ARBA00022679"/>
    </source>
</evidence>
<evidence type="ECO:0000256" key="8">
    <source>
        <dbReference type="ARBA" id="ARBA00023239"/>
    </source>
</evidence>
<dbReference type="SUPFAM" id="SSF51412">
    <property type="entry name" value="Inosine monophosphate dehydrogenase (IMPDH)"/>
    <property type="match status" value="1"/>
</dbReference>
<dbReference type="InterPro" id="IPR039569">
    <property type="entry name" value="FAS1-like_DH_region"/>
</dbReference>
<comment type="catalytic activity">
    <reaction evidence="12">
        <text>(9Z)-octadecenoyl-[ACP] + H2O = (9Z)-octadecenoate + holo-[ACP] + H(+)</text>
        <dbReference type="Rhea" id="RHEA:15057"/>
        <dbReference type="Rhea" id="RHEA-COMP:9685"/>
        <dbReference type="Rhea" id="RHEA-COMP:9924"/>
        <dbReference type="ChEBI" id="CHEBI:15377"/>
        <dbReference type="ChEBI" id="CHEBI:15378"/>
        <dbReference type="ChEBI" id="CHEBI:30823"/>
        <dbReference type="ChEBI" id="CHEBI:64479"/>
        <dbReference type="ChEBI" id="CHEBI:78783"/>
        <dbReference type="EC" id="3.1.2.14"/>
    </reaction>
</comment>
<evidence type="ECO:0000256" key="12">
    <source>
        <dbReference type="ARBA" id="ARBA00048536"/>
    </source>
</evidence>
<dbReference type="InterPro" id="IPR029069">
    <property type="entry name" value="HotDog_dom_sf"/>
</dbReference>
<dbReference type="InterPro" id="IPR040883">
    <property type="entry name" value="FAS_meander"/>
</dbReference>
<evidence type="ECO:0000256" key="15">
    <source>
        <dbReference type="PIRNR" id="PIRNR005562"/>
    </source>
</evidence>
<dbReference type="InterPro" id="IPR003965">
    <property type="entry name" value="Fatty_acid_synthase"/>
</dbReference>
<dbReference type="GO" id="GO:0005835">
    <property type="term" value="C:fatty acid synthase complex"/>
    <property type="evidence" value="ECO:0007669"/>
    <property type="project" value="UniProtKB-UniRule"/>
</dbReference>
<evidence type="ECO:0000256" key="2">
    <source>
        <dbReference type="ARBA" id="ARBA00010009"/>
    </source>
</evidence>
<evidence type="ECO:0000256" key="16">
    <source>
        <dbReference type="PIRSR" id="PIRSR005562-1"/>
    </source>
</evidence>
<evidence type="ECO:0000313" key="18">
    <source>
        <dbReference type="EMBL" id="KAK1623304.1"/>
    </source>
</evidence>
<dbReference type="Gene3D" id="1.20.930.70">
    <property type="match status" value="1"/>
</dbReference>
<dbReference type="InterPro" id="IPR032088">
    <property type="entry name" value="SAT"/>
</dbReference>
<dbReference type="Pfam" id="PF08354">
    <property type="entry name" value="Fas1-AflB-like_hel"/>
    <property type="match status" value="1"/>
</dbReference>
<accession>A0AAI9ZH85</accession>
<dbReference type="Pfam" id="PF16073">
    <property type="entry name" value="SAT"/>
    <property type="match status" value="1"/>
</dbReference>
<dbReference type="Proteomes" id="UP001243989">
    <property type="component" value="Unassembled WGS sequence"/>
</dbReference>
<evidence type="ECO:0000256" key="10">
    <source>
        <dbReference type="ARBA" id="ARBA00048237"/>
    </source>
</evidence>
<evidence type="ECO:0000256" key="7">
    <source>
        <dbReference type="ARBA" id="ARBA00023027"/>
    </source>
</evidence>
<dbReference type="GO" id="GO:0004313">
    <property type="term" value="F:[acyl-carrier-protein] S-acetyltransferase activity"/>
    <property type="evidence" value="ECO:0007669"/>
    <property type="project" value="UniProtKB-EC"/>
</dbReference>
<comment type="similarity">
    <text evidence="2 15">Belongs to the fungal fatty acid synthetase subunit beta family.</text>
</comment>
<dbReference type="Pfam" id="PF17951">
    <property type="entry name" value="FAS_meander"/>
    <property type="match status" value="1"/>
</dbReference>
<dbReference type="GeneID" id="85471826"/>
<evidence type="ECO:0000256" key="11">
    <source>
        <dbReference type="ARBA" id="ARBA00048462"/>
    </source>
</evidence>
<evidence type="ECO:0000256" key="5">
    <source>
        <dbReference type="ARBA" id="ARBA00022857"/>
    </source>
</evidence>
<feature type="active site" description="For acetyltransferase activity" evidence="16">
    <location>
        <position position="260"/>
    </location>
</feature>
<dbReference type="PANTHER" id="PTHR10982:SF21">
    <property type="entry name" value="FATTY ACID SYNTHASE SUBUNIT BETA"/>
    <property type="match status" value="1"/>
</dbReference>
<dbReference type="Pfam" id="PF01575">
    <property type="entry name" value="MaoC_dehydratas"/>
    <property type="match status" value="1"/>
</dbReference>
<dbReference type="PRINTS" id="PR01483">
    <property type="entry name" value="FASYNTHASE"/>
</dbReference>
<dbReference type="GO" id="GO:0016297">
    <property type="term" value="F:fatty acyl-[ACP] hydrolase activity"/>
    <property type="evidence" value="ECO:0007669"/>
    <property type="project" value="UniProtKB-EC"/>
</dbReference>
<evidence type="ECO:0000256" key="1">
    <source>
        <dbReference type="ARBA" id="ARBA00001055"/>
    </source>
</evidence>
<comment type="caution">
    <text evidence="18">The sequence shown here is derived from an EMBL/GenBank/DDBJ whole genome shotgun (WGS) entry which is preliminary data.</text>
</comment>
<dbReference type="SUPFAM" id="SSF54637">
    <property type="entry name" value="Thioesterase/thiol ester dehydrase-isomerase"/>
    <property type="match status" value="2"/>
</dbReference>
<dbReference type="GO" id="GO:0004312">
    <property type="term" value="F:fatty acid synthase activity"/>
    <property type="evidence" value="ECO:0007669"/>
    <property type="project" value="InterPro"/>
</dbReference>
<dbReference type="Pfam" id="PF00698">
    <property type="entry name" value="Acyl_transf_1"/>
    <property type="match status" value="1"/>
</dbReference>
<evidence type="ECO:0000256" key="4">
    <source>
        <dbReference type="ARBA" id="ARBA00022801"/>
    </source>
</evidence>
<reference evidence="18" key="1">
    <citation type="submission" date="2021-06" db="EMBL/GenBank/DDBJ databases">
        <title>Comparative genomics, transcriptomics and evolutionary studies reveal genomic signatures of adaptation to plant cell wall in hemibiotrophic fungi.</title>
        <authorList>
            <consortium name="DOE Joint Genome Institute"/>
            <person name="Baroncelli R."/>
            <person name="Diaz J.F."/>
            <person name="Benocci T."/>
            <person name="Peng M."/>
            <person name="Battaglia E."/>
            <person name="Haridas S."/>
            <person name="Andreopoulos W."/>
            <person name="Labutti K."/>
            <person name="Pangilinan J."/>
            <person name="Floch G.L."/>
            <person name="Makela M.R."/>
            <person name="Henrissat B."/>
            <person name="Grigoriev I.V."/>
            <person name="Crouch J.A."/>
            <person name="De Vries R.P."/>
            <person name="Sukno S.A."/>
            <person name="Thon M.R."/>
        </authorList>
    </citation>
    <scope>NUCLEOTIDE SEQUENCE</scope>
    <source>
        <strain evidence="18">CBS 102054</strain>
    </source>
</reference>
<dbReference type="Gene3D" id="6.20.240.10">
    <property type="match status" value="1"/>
</dbReference>
<dbReference type="InterPro" id="IPR001227">
    <property type="entry name" value="Ac_transferase_dom_sf"/>
</dbReference>
<gene>
    <name evidence="18" type="ORF">BDP81DRAFT_384948</name>
</gene>
<dbReference type="InterPro" id="IPR050830">
    <property type="entry name" value="Fungal_FAS"/>
</dbReference>
<dbReference type="Gene3D" id="6.10.140.1400">
    <property type="match status" value="1"/>
</dbReference>
<dbReference type="Pfam" id="PF22235">
    <property type="entry name" value="FAS1_thioest_ins"/>
    <property type="match status" value="1"/>
</dbReference>
<dbReference type="Gene3D" id="3.20.20.70">
    <property type="entry name" value="Aldolase class I"/>
    <property type="match status" value="1"/>
</dbReference>
<dbReference type="Gene3D" id="3.30.1120.100">
    <property type="match status" value="1"/>
</dbReference>
<keyword evidence="9" id="KW-0511">Multifunctional enzyme</keyword>
<evidence type="ECO:0000256" key="14">
    <source>
        <dbReference type="ARBA" id="ARBA00048835"/>
    </source>
</evidence>
<dbReference type="GO" id="GO:0006633">
    <property type="term" value="P:fatty acid biosynthetic process"/>
    <property type="evidence" value="ECO:0007669"/>
    <property type="project" value="InterPro"/>
</dbReference>
<dbReference type="PANTHER" id="PTHR10982">
    <property type="entry name" value="MALONYL COA-ACYL CARRIER PROTEIN TRANSACYLASE"/>
    <property type="match status" value="1"/>
</dbReference>
<evidence type="ECO:0000256" key="13">
    <source>
        <dbReference type="ARBA" id="ARBA00048572"/>
    </source>
</evidence>
<dbReference type="InterPro" id="IPR041099">
    <property type="entry name" value="FAS1_N"/>
</dbReference>
<evidence type="ECO:0000256" key="6">
    <source>
        <dbReference type="ARBA" id="ARBA00023002"/>
    </source>
</evidence>
<dbReference type="EMBL" id="JAHMHQ010000030">
    <property type="protein sequence ID" value="KAK1623304.1"/>
    <property type="molecule type" value="Genomic_DNA"/>
</dbReference>
<dbReference type="Gene3D" id="6.10.60.10">
    <property type="match status" value="1"/>
</dbReference>
<dbReference type="InterPro" id="IPR016035">
    <property type="entry name" value="Acyl_Trfase/lysoPLipase"/>
</dbReference>
<dbReference type="PIRSF" id="PIRSF005562">
    <property type="entry name" value="FAS_yeast_beta"/>
    <property type="match status" value="1"/>
</dbReference>
<keyword evidence="7 15" id="KW-0520">NAD</keyword>
<keyword evidence="8" id="KW-0456">Lyase</keyword>
<evidence type="ECO:0000259" key="17">
    <source>
        <dbReference type="SMART" id="SM00827"/>
    </source>
</evidence>
<evidence type="ECO:0000313" key="19">
    <source>
        <dbReference type="Proteomes" id="UP001243989"/>
    </source>
</evidence>
<dbReference type="InterPro" id="IPR002539">
    <property type="entry name" value="MaoC-like_dom"/>
</dbReference>
<dbReference type="GO" id="GO:0019171">
    <property type="term" value="F:(3R)-hydroxyacyl-[acyl-carrier-protein] dehydratase activity"/>
    <property type="evidence" value="ECO:0007669"/>
    <property type="project" value="UniProtKB-EC"/>
</dbReference>
<feature type="active site" description="For malonyltransferase activity" evidence="16">
    <location>
        <position position="1825"/>
    </location>
</feature>
<keyword evidence="19" id="KW-1185">Reference proteome</keyword>
<name>A0AAI9ZH85_9PEZI</name>
<evidence type="ECO:0000256" key="9">
    <source>
        <dbReference type="ARBA" id="ARBA00023268"/>
    </source>
</evidence>
<keyword evidence="5 15" id="KW-0521">NADP</keyword>
<dbReference type="InterPro" id="IPR013565">
    <property type="entry name" value="Fas1/AflB-like_central"/>
</dbReference>
<dbReference type="Gene3D" id="3.10.129.10">
    <property type="entry name" value="Hotdog Thioesterase"/>
    <property type="match status" value="1"/>
</dbReference>
<keyword evidence="6 15" id="KW-0560">Oxidoreductase</keyword>
<dbReference type="InterPro" id="IPR013785">
    <property type="entry name" value="Aldolase_TIM"/>
</dbReference>
<dbReference type="GO" id="GO:0004321">
    <property type="term" value="F:fatty-acyl-CoA synthase activity"/>
    <property type="evidence" value="ECO:0007669"/>
    <property type="project" value="UniProtKB-EC"/>
</dbReference>
<comment type="catalytic activity">
    <reaction evidence="10">
        <text>acetyl-CoA + n malonyl-CoA + 2n NADPH + 4n H(+) = a long-chain-acyl-CoA + n CoA + n CO2 + 2n NADP(+).</text>
        <dbReference type="EC" id="2.3.1.86"/>
    </reaction>
</comment>
<dbReference type="Gene3D" id="3.40.366.10">
    <property type="entry name" value="Malonyl-Coenzyme A Acyl Carrier Protein, domain 2"/>
    <property type="match status" value="3"/>
</dbReference>
<comment type="catalytic activity">
    <reaction evidence="14">
        <text>holo-[ACP] + acetyl-CoA = acetyl-[ACP] + CoA</text>
        <dbReference type="Rhea" id="RHEA:41788"/>
        <dbReference type="Rhea" id="RHEA-COMP:9621"/>
        <dbReference type="Rhea" id="RHEA-COMP:9685"/>
        <dbReference type="ChEBI" id="CHEBI:57287"/>
        <dbReference type="ChEBI" id="CHEBI:57288"/>
        <dbReference type="ChEBI" id="CHEBI:64479"/>
        <dbReference type="ChEBI" id="CHEBI:78446"/>
        <dbReference type="EC" id="2.3.1.38"/>
    </reaction>
</comment>
<dbReference type="Pfam" id="PF13452">
    <property type="entry name" value="FAS1_DH_region"/>
    <property type="match status" value="1"/>
</dbReference>
<dbReference type="GO" id="GO:0004314">
    <property type="term" value="F:[acyl-carrier-protein] S-malonyltransferase activity"/>
    <property type="evidence" value="ECO:0007669"/>
    <property type="project" value="UniProtKB-EC"/>
</dbReference>
<dbReference type="InterPro" id="IPR016452">
    <property type="entry name" value="Fas1/AflB-like"/>
</dbReference>
<dbReference type="InterPro" id="IPR014043">
    <property type="entry name" value="Acyl_transferase_dom"/>
</dbReference>
<dbReference type="Pfam" id="PF17828">
    <property type="entry name" value="FAS_N"/>
    <property type="match status" value="1"/>
</dbReference>
<dbReference type="SUPFAM" id="SSF52151">
    <property type="entry name" value="FabD/lysophospholipase-like"/>
    <property type="match status" value="2"/>
</dbReference>
<proteinExistence type="inferred from homology"/>
<feature type="domain" description="Malonyl-CoA:ACP transacylase (MAT)" evidence="17">
    <location>
        <begin position="1677"/>
        <end position="1989"/>
    </location>
</feature>
<organism evidence="18 19">
    <name type="scientific">Colletotrichum phormii</name>
    <dbReference type="NCBI Taxonomy" id="359342"/>
    <lineage>
        <taxon>Eukaryota</taxon>
        <taxon>Fungi</taxon>
        <taxon>Dikarya</taxon>
        <taxon>Ascomycota</taxon>
        <taxon>Pezizomycotina</taxon>
        <taxon>Sordariomycetes</taxon>
        <taxon>Hypocreomycetidae</taxon>
        <taxon>Glomerellales</taxon>
        <taxon>Glomerellaceae</taxon>
        <taxon>Colletotrichum</taxon>
        <taxon>Colletotrichum acutatum species complex</taxon>
    </lineage>
</organism>
<comment type="catalytic activity">
    <reaction evidence="13">
        <text>a 2,3-saturated acyl-[ACP] + NAD(+) = a (2E)-enoyl-[ACP] + NADH + H(+)</text>
        <dbReference type="Rhea" id="RHEA:10240"/>
        <dbReference type="Rhea" id="RHEA-COMP:9925"/>
        <dbReference type="Rhea" id="RHEA-COMP:9926"/>
        <dbReference type="ChEBI" id="CHEBI:15378"/>
        <dbReference type="ChEBI" id="CHEBI:57540"/>
        <dbReference type="ChEBI" id="CHEBI:57945"/>
        <dbReference type="ChEBI" id="CHEBI:78784"/>
        <dbReference type="ChEBI" id="CHEBI:78785"/>
        <dbReference type="EC" id="1.3.1.9"/>
    </reaction>
</comment>
<comment type="catalytic activity">
    <reaction evidence="1">
        <text>a (3R)-hydroxyacyl-[ACP] = a (2E)-enoyl-[ACP] + H2O</text>
        <dbReference type="Rhea" id="RHEA:13097"/>
        <dbReference type="Rhea" id="RHEA-COMP:9925"/>
        <dbReference type="Rhea" id="RHEA-COMP:9945"/>
        <dbReference type="ChEBI" id="CHEBI:15377"/>
        <dbReference type="ChEBI" id="CHEBI:78784"/>
        <dbReference type="ChEBI" id="CHEBI:78827"/>
        <dbReference type="EC" id="4.2.1.59"/>
    </reaction>
</comment>
<dbReference type="Gene3D" id="1.20.1050.120">
    <property type="match status" value="1"/>
</dbReference>
<dbReference type="RefSeq" id="XP_060439299.1">
    <property type="nucleotide sequence ID" value="XM_060586964.1"/>
</dbReference>
<keyword evidence="4 15" id="KW-0378">Hydrolase</keyword>
<keyword evidence="3 15" id="KW-0808">Transferase</keyword>